<evidence type="ECO:0000259" key="2">
    <source>
        <dbReference type="Pfam" id="PF14219"/>
    </source>
</evidence>
<keyword evidence="1" id="KW-0812">Transmembrane</keyword>
<accession>A0A3N4YU42</accession>
<feature type="transmembrane region" description="Helical" evidence="1">
    <location>
        <begin position="93"/>
        <end position="113"/>
    </location>
</feature>
<dbReference type="Pfam" id="PF14219">
    <property type="entry name" value="DUF4328"/>
    <property type="match status" value="1"/>
</dbReference>
<organism evidence="3 4">
    <name type="scientific">Myceligenerans xiligouense</name>
    <dbReference type="NCBI Taxonomy" id="253184"/>
    <lineage>
        <taxon>Bacteria</taxon>
        <taxon>Bacillati</taxon>
        <taxon>Actinomycetota</taxon>
        <taxon>Actinomycetes</taxon>
        <taxon>Micrococcales</taxon>
        <taxon>Promicromonosporaceae</taxon>
        <taxon>Myceligenerans</taxon>
    </lineage>
</organism>
<evidence type="ECO:0000313" key="3">
    <source>
        <dbReference type="EMBL" id="RPF22100.1"/>
    </source>
</evidence>
<keyword evidence="1" id="KW-1133">Transmembrane helix</keyword>
<protein>
    <submittedName>
        <fullName evidence="3">Uncharacterized protein DUF4328</fullName>
    </submittedName>
</protein>
<proteinExistence type="predicted"/>
<comment type="caution">
    <text evidence="3">The sequence shown here is derived from an EMBL/GenBank/DDBJ whole genome shotgun (WGS) entry which is preliminary data.</text>
</comment>
<sequence length="245" mass="26352">MPFAHPAAGARPSPHAAGPRTARGPLAPAGYGYPVARPRVPAGLATGAIVVAIVYAAFRLVLALLSIPATAVWADAADRGLSYADADFVAYDLFGILLFPLGITIFVVGSLWLHTSRKFAEAVNPAYHHRRGAVWAWIGWVVPVVSLWFPYLVVSDVRRATIRNRPRPGIGVWWACWLVPLVCDQVTNRLTGGVLGTDPLTPAVAAYPLFEGLGAVLTGIGCWLWVAMIRELTAAQREWEVTPVA</sequence>
<keyword evidence="1" id="KW-0472">Membrane</keyword>
<evidence type="ECO:0000256" key="1">
    <source>
        <dbReference type="SAM" id="Phobius"/>
    </source>
</evidence>
<reference evidence="3 4" key="1">
    <citation type="submission" date="2018-11" db="EMBL/GenBank/DDBJ databases">
        <title>Sequencing the genomes of 1000 actinobacteria strains.</title>
        <authorList>
            <person name="Klenk H.-P."/>
        </authorList>
    </citation>
    <scope>NUCLEOTIDE SEQUENCE [LARGE SCALE GENOMIC DNA]</scope>
    <source>
        <strain evidence="3 4">DSM 15700</strain>
    </source>
</reference>
<dbReference type="EMBL" id="RKQZ01000001">
    <property type="protein sequence ID" value="RPF22100.1"/>
    <property type="molecule type" value="Genomic_DNA"/>
</dbReference>
<dbReference type="AlphaFoldDB" id="A0A3N4YU42"/>
<feature type="transmembrane region" description="Helical" evidence="1">
    <location>
        <begin position="205"/>
        <end position="227"/>
    </location>
</feature>
<name>A0A3N4YU42_9MICO</name>
<gene>
    <name evidence="3" type="ORF">EDD34_2745</name>
</gene>
<dbReference type="InterPro" id="IPR025565">
    <property type="entry name" value="DUF4328"/>
</dbReference>
<keyword evidence="4" id="KW-1185">Reference proteome</keyword>
<feature type="transmembrane region" description="Helical" evidence="1">
    <location>
        <begin position="47"/>
        <end position="73"/>
    </location>
</feature>
<feature type="transmembrane region" description="Helical" evidence="1">
    <location>
        <begin position="134"/>
        <end position="154"/>
    </location>
</feature>
<feature type="domain" description="DUF4328" evidence="2">
    <location>
        <begin position="92"/>
        <end position="233"/>
    </location>
</feature>
<dbReference type="Proteomes" id="UP000280501">
    <property type="component" value="Unassembled WGS sequence"/>
</dbReference>
<evidence type="ECO:0000313" key="4">
    <source>
        <dbReference type="Proteomes" id="UP000280501"/>
    </source>
</evidence>